<evidence type="ECO:0000313" key="1">
    <source>
        <dbReference type="EMBL" id="KAI8041160.1"/>
    </source>
</evidence>
<dbReference type="AlphaFoldDB" id="A0A9P9YQQ6"/>
<name>A0A9P9YQQ6_9MUSC</name>
<comment type="caution">
    <text evidence="1">The sequence shown here is derived from an EMBL/GenBank/DDBJ whole genome shotgun (WGS) entry which is preliminary data.</text>
</comment>
<dbReference type="EMBL" id="JAMKOV010000003">
    <property type="protein sequence ID" value="KAI8041160.1"/>
    <property type="molecule type" value="Genomic_DNA"/>
</dbReference>
<keyword evidence="2" id="KW-1185">Reference proteome</keyword>
<organism evidence="1 2">
    <name type="scientific">Drosophila gunungcola</name>
    <name type="common">fruit fly</name>
    <dbReference type="NCBI Taxonomy" id="103775"/>
    <lineage>
        <taxon>Eukaryota</taxon>
        <taxon>Metazoa</taxon>
        <taxon>Ecdysozoa</taxon>
        <taxon>Arthropoda</taxon>
        <taxon>Hexapoda</taxon>
        <taxon>Insecta</taxon>
        <taxon>Pterygota</taxon>
        <taxon>Neoptera</taxon>
        <taxon>Endopterygota</taxon>
        <taxon>Diptera</taxon>
        <taxon>Brachycera</taxon>
        <taxon>Muscomorpha</taxon>
        <taxon>Ephydroidea</taxon>
        <taxon>Drosophilidae</taxon>
        <taxon>Drosophila</taxon>
        <taxon>Sophophora</taxon>
    </lineage>
</organism>
<proteinExistence type="predicted"/>
<dbReference type="Gene3D" id="3.80.10.10">
    <property type="entry name" value="Ribonuclease Inhibitor"/>
    <property type="match status" value="1"/>
</dbReference>
<evidence type="ECO:0000313" key="2">
    <source>
        <dbReference type="Proteomes" id="UP001059596"/>
    </source>
</evidence>
<protein>
    <submittedName>
        <fullName evidence="1">Uncharacterized protein</fullName>
    </submittedName>
</protein>
<accession>A0A9P9YQQ6</accession>
<dbReference type="Proteomes" id="UP001059596">
    <property type="component" value="Unassembled WGS sequence"/>
</dbReference>
<reference evidence="1" key="1">
    <citation type="journal article" date="2023" name="Genome Biol. Evol.">
        <title>Long-read-based Genome Assembly of Drosophila gunungcola Reveals Fewer Chemosensory Genes in Flower-breeding Species.</title>
        <authorList>
            <person name="Negi A."/>
            <person name="Liao B.Y."/>
            <person name="Yeh S.D."/>
        </authorList>
    </citation>
    <scope>NUCLEOTIDE SEQUENCE</scope>
    <source>
        <strain evidence="1">Sukarami</strain>
    </source>
</reference>
<feature type="non-terminal residue" evidence="1">
    <location>
        <position position="1"/>
    </location>
</feature>
<dbReference type="SUPFAM" id="SSF52058">
    <property type="entry name" value="L domain-like"/>
    <property type="match status" value="1"/>
</dbReference>
<sequence length="115" mass="13173">QRNSLVTIFDFLAHKRTLNVLRVKGNIIAYDEAESLANINSLKALDCSFANADLVIYLAQLTSLQILRITYLQPTDISSTYLKVIRQCKDLQFLRIFDYNINPDFVGRVSKPLSY</sequence>
<dbReference type="InterPro" id="IPR032675">
    <property type="entry name" value="LRR_dom_sf"/>
</dbReference>
<gene>
    <name evidence="1" type="ORF">M5D96_005412</name>
</gene>